<evidence type="ECO:0000256" key="3">
    <source>
        <dbReference type="ARBA" id="ARBA00011245"/>
    </source>
</evidence>
<evidence type="ECO:0000256" key="1">
    <source>
        <dbReference type="ARBA" id="ARBA00004459"/>
    </source>
</evidence>
<comment type="subunit">
    <text evidence="3">Monomer.</text>
</comment>
<keyword evidence="8" id="KW-0472">Membrane</keyword>
<gene>
    <name evidence="13" type="ORF">GHK24_10595</name>
</gene>
<sequence>MRGASGRKRSIAIRATTRWRLPSNASCPDSLLMPRRFRTCAVACAFVALALLGLSACSVLPTGSPSGLHSGSPTTAPARSTLVMTSSFELSARFSLVAEGKSHSGRLSWQHSPSGDVWLLSSPFGQGVAEIVSDASGARLTTASGQHESDSDLDALTRRVLGYALPLGGLADWLGDATSSVLGAESSALDTRDAKGRPQHLVRDGWFIDFSYDGDDAQAAPSRVFIVRPGGPELRLRIDEWRLPEPAAAGLSWVDVPVSPVDLRGVFAARPGFGGA</sequence>
<dbReference type="InterPro" id="IPR029046">
    <property type="entry name" value="LolA/LolB/LppX"/>
</dbReference>
<evidence type="ECO:0000256" key="4">
    <source>
        <dbReference type="ARBA" id="ARBA00016202"/>
    </source>
</evidence>
<dbReference type="CDD" id="cd16326">
    <property type="entry name" value="LolB"/>
    <property type="match status" value="1"/>
</dbReference>
<organism evidence="13 14">
    <name type="scientific">Rhodocyclus tenuis</name>
    <name type="common">Rhodospirillum tenue</name>
    <dbReference type="NCBI Taxonomy" id="1066"/>
    <lineage>
        <taxon>Bacteria</taxon>
        <taxon>Pseudomonadati</taxon>
        <taxon>Pseudomonadota</taxon>
        <taxon>Betaproteobacteria</taxon>
        <taxon>Rhodocyclales</taxon>
        <taxon>Rhodocyclaceae</taxon>
        <taxon>Rhodocyclus</taxon>
    </lineage>
</organism>
<dbReference type="Pfam" id="PF03550">
    <property type="entry name" value="LolB"/>
    <property type="match status" value="1"/>
</dbReference>
<dbReference type="EMBL" id="WIXJ01000007">
    <property type="protein sequence ID" value="MQY52222.1"/>
    <property type="molecule type" value="Genomic_DNA"/>
</dbReference>
<keyword evidence="11" id="KW-0998">Cell outer membrane</keyword>
<evidence type="ECO:0000256" key="8">
    <source>
        <dbReference type="ARBA" id="ARBA00023136"/>
    </source>
</evidence>
<evidence type="ECO:0000256" key="6">
    <source>
        <dbReference type="ARBA" id="ARBA00022729"/>
    </source>
</evidence>
<dbReference type="Proteomes" id="UP000480275">
    <property type="component" value="Unassembled WGS sequence"/>
</dbReference>
<comment type="subcellular location">
    <subcellularLocation>
        <location evidence="1">Cell outer membrane</location>
        <topology evidence="1">Lipid-anchor</topology>
    </subcellularLocation>
</comment>
<keyword evidence="9" id="KW-0564">Palmitate</keyword>
<evidence type="ECO:0000256" key="10">
    <source>
        <dbReference type="ARBA" id="ARBA00023186"/>
    </source>
</evidence>
<evidence type="ECO:0000256" key="9">
    <source>
        <dbReference type="ARBA" id="ARBA00023139"/>
    </source>
</evidence>
<keyword evidence="7" id="KW-0653">Protein transport</keyword>
<evidence type="ECO:0000256" key="5">
    <source>
        <dbReference type="ARBA" id="ARBA00022448"/>
    </source>
</evidence>
<comment type="similarity">
    <text evidence="2">Belongs to the LolB family.</text>
</comment>
<evidence type="ECO:0000256" key="2">
    <source>
        <dbReference type="ARBA" id="ARBA00009696"/>
    </source>
</evidence>
<accession>A0A6L5JZF3</accession>
<dbReference type="InterPro" id="IPR004565">
    <property type="entry name" value="OM_lipoprot_LolB"/>
</dbReference>
<keyword evidence="5" id="KW-0813">Transport</keyword>
<name>A0A6L5JZF3_RHOTE</name>
<dbReference type="GO" id="GO:0009279">
    <property type="term" value="C:cell outer membrane"/>
    <property type="evidence" value="ECO:0007669"/>
    <property type="project" value="UniProtKB-SubCell"/>
</dbReference>
<keyword evidence="6" id="KW-0732">Signal</keyword>
<evidence type="ECO:0000313" key="13">
    <source>
        <dbReference type="EMBL" id="MQY52222.1"/>
    </source>
</evidence>
<keyword evidence="12" id="KW-0449">Lipoprotein</keyword>
<proteinExistence type="inferred from homology"/>
<dbReference type="GO" id="GO:0015031">
    <property type="term" value="P:protein transport"/>
    <property type="evidence" value="ECO:0007669"/>
    <property type="project" value="UniProtKB-KW"/>
</dbReference>
<evidence type="ECO:0000256" key="11">
    <source>
        <dbReference type="ARBA" id="ARBA00023237"/>
    </source>
</evidence>
<protein>
    <recommendedName>
        <fullName evidence="4">Outer-membrane lipoprotein LolB</fullName>
    </recommendedName>
</protein>
<dbReference type="AlphaFoldDB" id="A0A6L5JZF3"/>
<dbReference type="OrthoDB" id="9797618at2"/>
<dbReference type="SUPFAM" id="SSF89392">
    <property type="entry name" value="Prokaryotic lipoproteins and lipoprotein localization factors"/>
    <property type="match status" value="1"/>
</dbReference>
<evidence type="ECO:0000313" key="14">
    <source>
        <dbReference type="Proteomes" id="UP000480275"/>
    </source>
</evidence>
<evidence type="ECO:0000256" key="12">
    <source>
        <dbReference type="ARBA" id="ARBA00023288"/>
    </source>
</evidence>
<evidence type="ECO:0000256" key="7">
    <source>
        <dbReference type="ARBA" id="ARBA00022927"/>
    </source>
</evidence>
<dbReference type="Gene3D" id="2.50.20.10">
    <property type="entry name" value="Lipoprotein localisation LolA/LolB/LppX"/>
    <property type="match status" value="1"/>
</dbReference>
<reference evidence="13 14" key="1">
    <citation type="submission" date="2019-10" db="EMBL/GenBank/DDBJ databases">
        <title>Whole-genome sequence of the purple nonsulfur photosynthetic bacterium Rhodocyclus tenuis.</title>
        <authorList>
            <person name="Kyndt J.A."/>
            <person name="Meyer T.E."/>
        </authorList>
    </citation>
    <scope>NUCLEOTIDE SEQUENCE [LARGE SCALE GENOMIC DNA]</scope>
    <source>
        <strain evidence="13 14">DSM 110</strain>
    </source>
</reference>
<keyword evidence="10" id="KW-0143">Chaperone</keyword>
<comment type="caution">
    <text evidence="13">The sequence shown here is derived from an EMBL/GenBank/DDBJ whole genome shotgun (WGS) entry which is preliminary data.</text>
</comment>